<gene>
    <name evidence="7" type="ORF">SAMN04489751_1495</name>
</gene>
<proteinExistence type="predicted"/>
<feature type="transmembrane region" description="Helical" evidence="5">
    <location>
        <begin position="88"/>
        <end position="114"/>
    </location>
</feature>
<keyword evidence="3 5" id="KW-1133">Transmembrane helix</keyword>
<dbReference type="STRING" id="629680.SAMN04489751_1495"/>
<keyword evidence="8" id="KW-1185">Reference proteome</keyword>
<dbReference type="InterPro" id="IPR013525">
    <property type="entry name" value="ABC2_TM"/>
</dbReference>
<dbReference type="Pfam" id="PF01061">
    <property type="entry name" value="ABC2_membrane"/>
    <property type="match status" value="1"/>
</dbReference>
<accession>A0A1H1QD70</accession>
<comment type="subcellular location">
    <subcellularLocation>
        <location evidence="1">Membrane</location>
        <topology evidence="1">Multi-pass membrane protein</topology>
    </subcellularLocation>
</comment>
<evidence type="ECO:0000256" key="5">
    <source>
        <dbReference type="SAM" id="Phobius"/>
    </source>
</evidence>
<dbReference type="OrthoDB" id="3399482at2"/>
<feature type="transmembrane region" description="Helical" evidence="5">
    <location>
        <begin position="206"/>
        <end position="228"/>
    </location>
</feature>
<evidence type="ECO:0000256" key="4">
    <source>
        <dbReference type="ARBA" id="ARBA00023136"/>
    </source>
</evidence>
<feature type="transmembrane region" description="Helical" evidence="5">
    <location>
        <begin position="154"/>
        <end position="172"/>
    </location>
</feature>
<keyword evidence="4 5" id="KW-0472">Membrane</keyword>
<keyword evidence="2 5" id="KW-0812">Transmembrane</keyword>
<sequence>MFTIAKYEGIQLLRDPLVLLMSTLIPLAACGFIYWSLGSANIALAAVFVPFFMGSFVIYGSSVTTLAARRQNLFLKRLRCTSESSAGIVIGLILTFILLAAAETIGMITVFSILQTPPSNFFLFIVAVTLVLALYVGFGLATAGVTKSPDSAQVTTLPVALGVMGVAFWVAVSGTETLTLLKLALPGGAAAELLLGAWQGTQWQEAAIPLIVTVAWTAIAFVASKFFFKWEPRR</sequence>
<evidence type="ECO:0000256" key="3">
    <source>
        <dbReference type="ARBA" id="ARBA00022989"/>
    </source>
</evidence>
<reference evidence="7" key="1">
    <citation type="submission" date="2016-10" db="EMBL/GenBank/DDBJ databases">
        <authorList>
            <person name="Varghese N."/>
            <person name="Submissions S."/>
        </authorList>
    </citation>
    <scope>NUCLEOTIDE SEQUENCE [LARGE SCALE GENOMIC DNA]</scope>
    <source>
        <strain evidence="7">DSM 22082</strain>
    </source>
</reference>
<dbReference type="AlphaFoldDB" id="A0A1H1QD70"/>
<dbReference type="GO" id="GO:0140359">
    <property type="term" value="F:ABC-type transporter activity"/>
    <property type="evidence" value="ECO:0007669"/>
    <property type="project" value="InterPro"/>
</dbReference>
<dbReference type="Proteomes" id="UP000199700">
    <property type="component" value="Chromosome"/>
</dbReference>
<dbReference type="EMBL" id="LT629739">
    <property type="protein sequence ID" value="SDS21380.1"/>
    <property type="molecule type" value="Genomic_DNA"/>
</dbReference>
<feature type="transmembrane region" description="Helical" evidence="5">
    <location>
        <begin position="120"/>
        <end position="142"/>
    </location>
</feature>
<evidence type="ECO:0000313" key="8">
    <source>
        <dbReference type="Proteomes" id="UP000199700"/>
    </source>
</evidence>
<evidence type="ECO:0000256" key="1">
    <source>
        <dbReference type="ARBA" id="ARBA00004141"/>
    </source>
</evidence>
<evidence type="ECO:0000313" key="7">
    <source>
        <dbReference type="EMBL" id="SDS21380.1"/>
    </source>
</evidence>
<dbReference type="GO" id="GO:0016020">
    <property type="term" value="C:membrane"/>
    <property type="evidence" value="ECO:0007669"/>
    <property type="project" value="UniProtKB-SubCell"/>
</dbReference>
<evidence type="ECO:0000259" key="6">
    <source>
        <dbReference type="Pfam" id="PF01061"/>
    </source>
</evidence>
<feature type="transmembrane region" description="Helical" evidence="5">
    <location>
        <begin position="12"/>
        <end position="36"/>
    </location>
</feature>
<evidence type="ECO:0000256" key="2">
    <source>
        <dbReference type="ARBA" id="ARBA00022692"/>
    </source>
</evidence>
<feature type="domain" description="ABC-2 type transporter transmembrane" evidence="6">
    <location>
        <begin position="2"/>
        <end position="159"/>
    </location>
</feature>
<feature type="transmembrane region" description="Helical" evidence="5">
    <location>
        <begin position="42"/>
        <end position="67"/>
    </location>
</feature>
<organism evidence="7 8">
    <name type="scientific">Brevibacterium sandarakinum</name>
    <dbReference type="NCBI Taxonomy" id="629680"/>
    <lineage>
        <taxon>Bacteria</taxon>
        <taxon>Bacillati</taxon>
        <taxon>Actinomycetota</taxon>
        <taxon>Actinomycetes</taxon>
        <taxon>Micrococcales</taxon>
        <taxon>Brevibacteriaceae</taxon>
        <taxon>Brevibacterium</taxon>
    </lineage>
</organism>
<dbReference type="RefSeq" id="WP_157691377.1">
    <property type="nucleotide sequence ID" value="NZ_LT629739.1"/>
</dbReference>
<name>A0A1H1QD70_BRESA</name>
<protein>
    <submittedName>
        <fullName evidence="7">ABC-2 type transport system permease protein</fullName>
    </submittedName>
</protein>